<name>A0A9N9J7G1_9GLOM</name>
<sequence length="245" mass="29154">MTLCCDRDGVYSSSGIHQRQTSTWLIDCPFELYAARHNNLWHIKVCDSSYNHDLSEDLSDHPMPCRTPVEALIDELREDDYIYKYKCDDISYITHLFFTYNELVMLTRQYSTTEEEFNMKWKDFLNTYINKLCIISYLEEIWMPWKKKFIKAWTNKFLHLETTVTSRVKDAHATLKTYLHTSAGDLHIIHEQYRRLKCVTIEDPLLPCTKSFSSTMGLPCAHKIQLLENNQGLILLDFHEHWWIQ</sequence>
<evidence type="ECO:0000313" key="1">
    <source>
        <dbReference type="EMBL" id="CAG8766511.1"/>
    </source>
</evidence>
<comment type="caution">
    <text evidence="1">The sequence shown here is derived from an EMBL/GenBank/DDBJ whole genome shotgun (WGS) entry which is preliminary data.</text>
</comment>
<protein>
    <submittedName>
        <fullName evidence="1">15174_t:CDS:1</fullName>
    </submittedName>
</protein>
<organism evidence="1 2">
    <name type="scientific">Cetraspora pellucida</name>
    <dbReference type="NCBI Taxonomy" id="1433469"/>
    <lineage>
        <taxon>Eukaryota</taxon>
        <taxon>Fungi</taxon>
        <taxon>Fungi incertae sedis</taxon>
        <taxon>Mucoromycota</taxon>
        <taxon>Glomeromycotina</taxon>
        <taxon>Glomeromycetes</taxon>
        <taxon>Diversisporales</taxon>
        <taxon>Gigasporaceae</taxon>
        <taxon>Cetraspora</taxon>
    </lineage>
</organism>
<dbReference type="AlphaFoldDB" id="A0A9N9J7G1"/>
<reference evidence="1" key="1">
    <citation type="submission" date="2021-06" db="EMBL/GenBank/DDBJ databases">
        <authorList>
            <person name="Kallberg Y."/>
            <person name="Tangrot J."/>
            <person name="Rosling A."/>
        </authorList>
    </citation>
    <scope>NUCLEOTIDE SEQUENCE</scope>
    <source>
        <strain evidence="1">FL966</strain>
    </source>
</reference>
<dbReference type="PANTHER" id="PTHR31569">
    <property type="entry name" value="SWIM-TYPE DOMAIN-CONTAINING PROTEIN"/>
    <property type="match status" value="1"/>
</dbReference>
<dbReference type="InterPro" id="IPR052579">
    <property type="entry name" value="Zinc_finger_SWIM"/>
</dbReference>
<proteinExistence type="predicted"/>
<dbReference type="PANTHER" id="PTHR31569:SF4">
    <property type="entry name" value="SWIM-TYPE DOMAIN-CONTAINING PROTEIN"/>
    <property type="match status" value="1"/>
</dbReference>
<accession>A0A9N9J7G1</accession>
<dbReference type="Proteomes" id="UP000789759">
    <property type="component" value="Unassembled WGS sequence"/>
</dbReference>
<dbReference type="EMBL" id="CAJVQA010020954">
    <property type="protein sequence ID" value="CAG8766511.1"/>
    <property type="molecule type" value="Genomic_DNA"/>
</dbReference>
<gene>
    <name evidence="1" type="ORF">CPELLU_LOCUS15614</name>
</gene>
<dbReference type="OrthoDB" id="4367135at2759"/>
<feature type="non-terminal residue" evidence="1">
    <location>
        <position position="245"/>
    </location>
</feature>
<evidence type="ECO:0000313" key="2">
    <source>
        <dbReference type="Proteomes" id="UP000789759"/>
    </source>
</evidence>
<keyword evidence="2" id="KW-1185">Reference proteome</keyword>